<sequence length="351" mass="39135">MQAEGVLHVVGALQVLVAVEDNAGVALEGDEAEGATISSHMEPRHHSRMVPTRVSPLHHSREHLHSPGYQVRHRVILFLVLIILIIILLLLLTPLMQVFHLWITPISLLPPVVCQLCFSPGHSALYCSRYTTSHTPALAALPTGENNDSVWYPDSGASAHMSPHEGILSYKTPHTGPNQVCIANGTKLPISHVGHLKLLTHGRPLNLNSVYHVPHIKYNLLSIQKLCADNACQVFFDKNSFLVKDKQMGELLLQAVNKDHVYFFHALQTRVVPGLVWHKRLGHCGDRILTRLRQHKLISNCSSFNNDCVSCKLGKSHRLPFSDVTHDTTAPLQLIYYDVWQSPVLSNLGFK</sequence>
<dbReference type="Pfam" id="PF22936">
    <property type="entry name" value="Pol_BBD"/>
    <property type="match status" value="1"/>
</dbReference>
<evidence type="ECO:0000256" key="1">
    <source>
        <dbReference type="SAM" id="Phobius"/>
    </source>
</evidence>
<keyword evidence="1" id="KW-1133">Transmembrane helix</keyword>
<feature type="non-terminal residue" evidence="4">
    <location>
        <position position="351"/>
    </location>
</feature>
<evidence type="ECO:0000259" key="2">
    <source>
        <dbReference type="Pfam" id="PF13976"/>
    </source>
</evidence>
<keyword evidence="5" id="KW-1185">Reference proteome</keyword>
<dbReference type="EMBL" id="CAMAPE010000036">
    <property type="protein sequence ID" value="CAH9098540.1"/>
    <property type="molecule type" value="Genomic_DNA"/>
</dbReference>
<keyword evidence="1" id="KW-0812">Transmembrane</keyword>
<feature type="domain" description="Retrovirus-related Pol polyprotein from transposon TNT 1-94-like beta-barrel" evidence="3">
    <location>
        <begin position="151"/>
        <end position="227"/>
    </location>
</feature>
<proteinExistence type="predicted"/>
<reference evidence="4" key="1">
    <citation type="submission" date="2022-07" db="EMBL/GenBank/DDBJ databases">
        <authorList>
            <person name="Macas J."/>
            <person name="Novak P."/>
            <person name="Neumann P."/>
        </authorList>
    </citation>
    <scope>NUCLEOTIDE SEQUENCE</scope>
</reference>
<keyword evidence="1" id="KW-0472">Membrane</keyword>
<evidence type="ECO:0008006" key="6">
    <source>
        <dbReference type="Google" id="ProtNLM"/>
    </source>
</evidence>
<comment type="caution">
    <text evidence="4">The sequence shown here is derived from an EMBL/GenBank/DDBJ whole genome shotgun (WGS) entry which is preliminary data.</text>
</comment>
<organism evidence="4 5">
    <name type="scientific">Cuscuta europaea</name>
    <name type="common">European dodder</name>
    <dbReference type="NCBI Taxonomy" id="41803"/>
    <lineage>
        <taxon>Eukaryota</taxon>
        <taxon>Viridiplantae</taxon>
        <taxon>Streptophyta</taxon>
        <taxon>Embryophyta</taxon>
        <taxon>Tracheophyta</taxon>
        <taxon>Spermatophyta</taxon>
        <taxon>Magnoliopsida</taxon>
        <taxon>eudicotyledons</taxon>
        <taxon>Gunneridae</taxon>
        <taxon>Pentapetalae</taxon>
        <taxon>asterids</taxon>
        <taxon>lamiids</taxon>
        <taxon>Solanales</taxon>
        <taxon>Convolvulaceae</taxon>
        <taxon>Cuscuteae</taxon>
        <taxon>Cuscuta</taxon>
        <taxon>Cuscuta subgen. Cuscuta</taxon>
    </lineage>
</organism>
<name>A0A9P0ZFT1_CUSEU</name>
<evidence type="ECO:0000313" key="5">
    <source>
        <dbReference type="Proteomes" id="UP001152484"/>
    </source>
</evidence>
<gene>
    <name evidence="4" type="ORF">CEURO_LOCUS14287</name>
</gene>
<evidence type="ECO:0000259" key="3">
    <source>
        <dbReference type="Pfam" id="PF22936"/>
    </source>
</evidence>
<dbReference type="AlphaFoldDB" id="A0A9P0ZFT1"/>
<feature type="domain" description="GAG-pre-integrase" evidence="2">
    <location>
        <begin position="273"/>
        <end position="316"/>
    </location>
</feature>
<dbReference type="Pfam" id="PF13976">
    <property type="entry name" value="gag_pre-integrs"/>
    <property type="match status" value="1"/>
</dbReference>
<evidence type="ECO:0000313" key="4">
    <source>
        <dbReference type="EMBL" id="CAH9098540.1"/>
    </source>
</evidence>
<dbReference type="Proteomes" id="UP001152484">
    <property type="component" value="Unassembled WGS sequence"/>
</dbReference>
<dbReference type="InterPro" id="IPR025724">
    <property type="entry name" value="GAG-pre-integrase_dom"/>
</dbReference>
<dbReference type="InterPro" id="IPR054722">
    <property type="entry name" value="PolX-like_BBD"/>
</dbReference>
<accession>A0A9P0ZFT1</accession>
<feature type="transmembrane region" description="Helical" evidence="1">
    <location>
        <begin position="75"/>
        <end position="103"/>
    </location>
</feature>
<protein>
    <recommendedName>
        <fullName evidence="6">GAG-pre-integrase domain-containing protein</fullName>
    </recommendedName>
</protein>
<dbReference type="OrthoDB" id="1845088at2759"/>